<evidence type="ECO:0000313" key="2">
    <source>
        <dbReference type="Proteomes" id="UP000054279"/>
    </source>
</evidence>
<name>A0A0C9VQY7_SPHS4</name>
<evidence type="ECO:0000313" key="1">
    <source>
        <dbReference type="EMBL" id="KIJ40715.1"/>
    </source>
</evidence>
<sequence length="112" mass="12920">MLQSEDTTLPSLERITLWKSVWSLEDLKLYLERRHLDLNQTIPTGEPPITVSIQSATDYHIGIIEFLEVANNDDRRRETEDGSVICRGQEMDGKAEEMIIRFTKEPISTIET</sequence>
<dbReference type="Proteomes" id="UP000054279">
    <property type="component" value="Unassembled WGS sequence"/>
</dbReference>
<keyword evidence="2" id="KW-1185">Reference proteome</keyword>
<accession>A0A0C9VQY7</accession>
<dbReference type="EMBL" id="KN837142">
    <property type="protein sequence ID" value="KIJ40715.1"/>
    <property type="molecule type" value="Genomic_DNA"/>
</dbReference>
<gene>
    <name evidence="1" type="ORF">M422DRAFT_256412</name>
</gene>
<organism evidence="1 2">
    <name type="scientific">Sphaerobolus stellatus (strain SS14)</name>
    <dbReference type="NCBI Taxonomy" id="990650"/>
    <lineage>
        <taxon>Eukaryota</taxon>
        <taxon>Fungi</taxon>
        <taxon>Dikarya</taxon>
        <taxon>Basidiomycota</taxon>
        <taxon>Agaricomycotina</taxon>
        <taxon>Agaricomycetes</taxon>
        <taxon>Phallomycetidae</taxon>
        <taxon>Geastrales</taxon>
        <taxon>Sphaerobolaceae</taxon>
        <taxon>Sphaerobolus</taxon>
    </lineage>
</organism>
<protein>
    <submittedName>
        <fullName evidence="1">Uncharacterized protein</fullName>
    </submittedName>
</protein>
<proteinExistence type="predicted"/>
<dbReference type="HOGENOM" id="CLU_2147472_0_0_1"/>
<reference evidence="1 2" key="1">
    <citation type="submission" date="2014-06" db="EMBL/GenBank/DDBJ databases">
        <title>Evolutionary Origins and Diversification of the Mycorrhizal Mutualists.</title>
        <authorList>
            <consortium name="DOE Joint Genome Institute"/>
            <consortium name="Mycorrhizal Genomics Consortium"/>
            <person name="Kohler A."/>
            <person name="Kuo A."/>
            <person name="Nagy L.G."/>
            <person name="Floudas D."/>
            <person name="Copeland A."/>
            <person name="Barry K.W."/>
            <person name="Cichocki N."/>
            <person name="Veneault-Fourrey C."/>
            <person name="LaButti K."/>
            <person name="Lindquist E.A."/>
            <person name="Lipzen A."/>
            <person name="Lundell T."/>
            <person name="Morin E."/>
            <person name="Murat C."/>
            <person name="Riley R."/>
            <person name="Ohm R."/>
            <person name="Sun H."/>
            <person name="Tunlid A."/>
            <person name="Henrissat B."/>
            <person name="Grigoriev I.V."/>
            <person name="Hibbett D.S."/>
            <person name="Martin F."/>
        </authorList>
    </citation>
    <scope>NUCLEOTIDE SEQUENCE [LARGE SCALE GENOMIC DNA]</scope>
    <source>
        <strain evidence="1 2">SS14</strain>
    </source>
</reference>
<dbReference type="AlphaFoldDB" id="A0A0C9VQY7"/>